<reference evidence="4" key="1">
    <citation type="submission" date="2020-06" db="EMBL/GenBank/DDBJ databases">
        <title>A chromosome-scale genome assembly of Talaromyces rugulosus W13939.</title>
        <authorList>
            <person name="Wang B."/>
            <person name="Guo L."/>
            <person name="Ye K."/>
            <person name="Wang L."/>
        </authorList>
    </citation>
    <scope>NUCLEOTIDE SEQUENCE [LARGE SCALE GENOMIC DNA]</scope>
    <source>
        <strain evidence="4">W13939</strain>
    </source>
</reference>
<keyword evidence="4" id="KW-1185">Reference proteome</keyword>
<dbReference type="Gene3D" id="3.40.50.1820">
    <property type="entry name" value="alpha/beta hydrolase"/>
    <property type="match status" value="1"/>
</dbReference>
<dbReference type="SUPFAM" id="SSF53474">
    <property type="entry name" value="alpha/beta-Hydrolases"/>
    <property type="match status" value="1"/>
</dbReference>
<evidence type="ECO:0000313" key="4">
    <source>
        <dbReference type="Proteomes" id="UP000509510"/>
    </source>
</evidence>
<dbReference type="InterPro" id="IPR050593">
    <property type="entry name" value="LovG"/>
</dbReference>
<sequence>MGRTIRILGLHGFGTSATIFESQTATFRRYLEPKSDSDDRFEFHFANGPFPSGPAAGISLFYNAPYYCFWRQDGTLDDVAIARSWLHDYLKRNGPFDGVIMFSQGCVLGSSTLLHLAKDSPSDPPPFKFAIFVCGGPLLQDLDQRLGFTIPEEVWALDLASRRALSQRADTEAILKLGSDRWQNDMHELTDLSAQELADMVSGPYRINIPTVHIVGAKDPRNFAGYQLHALSHPDARKMYEHPGGHDIPRDGSTSTTIANLVRWVSSSIVASKLEESSA</sequence>
<dbReference type="GO" id="GO:0005634">
    <property type="term" value="C:nucleus"/>
    <property type="evidence" value="ECO:0007669"/>
    <property type="project" value="TreeGrafter"/>
</dbReference>
<evidence type="ECO:0000259" key="2">
    <source>
        <dbReference type="Pfam" id="PF03959"/>
    </source>
</evidence>
<dbReference type="EMBL" id="CP055899">
    <property type="protein sequence ID" value="QKX56843.1"/>
    <property type="molecule type" value="Genomic_DNA"/>
</dbReference>
<evidence type="ECO:0000256" key="1">
    <source>
        <dbReference type="ARBA" id="ARBA00022801"/>
    </source>
</evidence>
<dbReference type="Proteomes" id="UP000509510">
    <property type="component" value="Chromosome II"/>
</dbReference>
<dbReference type="GO" id="GO:0016787">
    <property type="term" value="F:hydrolase activity"/>
    <property type="evidence" value="ECO:0007669"/>
    <property type="project" value="UniProtKB-KW"/>
</dbReference>
<dbReference type="AlphaFoldDB" id="A0A7H8QVB6"/>
<keyword evidence="1" id="KW-0378">Hydrolase</keyword>
<dbReference type="GeneID" id="55991452"/>
<evidence type="ECO:0000313" key="3">
    <source>
        <dbReference type="EMBL" id="QKX56843.1"/>
    </source>
</evidence>
<dbReference type="OrthoDB" id="2094269at2759"/>
<feature type="domain" description="Serine hydrolase" evidence="2">
    <location>
        <begin position="3"/>
        <end position="255"/>
    </location>
</feature>
<dbReference type="GO" id="GO:0019748">
    <property type="term" value="P:secondary metabolic process"/>
    <property type="evidence" value="ECO:0007669"/>
    <property type="project" value="TreeGrafter"/>
</dbReference>
<dbReference type="Pfam" id="PF03959">
    <property type="entry name" value="FSH1"/>
    <property type="match status" value="1"/>
</dbReference>
<dbReference type="KEGG" id="trg:TRUGW13939_03950"/>
<dbReference type="PANTHER" id="PTHR48070:SF7">
    <property type="entry name" value="SERINE HYDROLASE FSH DOMAIN-CONTAINING PROTEIN-RELATED"/>
    <property type="match status" value="1"/>
</dbReference>
<proteinExistence type="predicted"/>
<accession>A0A7H8QVB6</accession>
<dbReference type="RefSeq" id="XP_035343021.1">
    <property type="nucleotide sequence ID" value="XM_035487128.1"/>
</dbReference>
<dbReference type="InterPro" id="IPR029058">
    <property type="entry name" value="AB_hydrolase_fold"/>
</dbReference>
<dbReference type="InterPro" id="IPR005645">
    <property type="entry name" value="FSH-like_dom"/>
</dbReference>
<protein>
    <recommendedName>
        <fullName evidence="2">Serine hydrolase domain-containing protein</fullName>
    </recommendedName>
</protein>
<organism evidence="3 4">
    <name type="scientific">Talaromyces rugulosus</name>
    <name type="common">Penicillium rugulosum</name>
    <dbReference type="NCBI Taxonomy" id="121627"/>
    <lineage>
        <taxon>Eukaryota</taxon>
        <taxon>Fungi</taxon>
        <taxon>Dikarya</taxon>
        <taxon>Ascomycota</taxon>
        <taxon>Pezizomycotina</taxon>
        <taxon>Eurotiomycetes</taxon>
        <taxon>Eurotiomycetidae</taxon>
        <taxon>Eurotiales</taxon>
        <taxon>Trichocomaceae</taxon>
        <taxon>Talaromyces</taxon>
        <taxon>Talaromyces sect. Islandici</taxon>
    </lineage>
</organism>
<dbReference type="PANTHER" id="PTHR48070">
    <property type="entry name" value="ESTERASE OVCA2"/>
    <property type="match status" value="1"/>
</dbReference>
<gene>
    <name evidence="3" type="ORF">TRUGW13939_03950</name>
</gene>
<dbReference type="GO" id="GO:0005737">
    <property type="term" value="C:cytoplasm"/>
    <property type="evidence" value="ECO:0007669"/>
    <property type="project" value="TreeGrafter"/>
</dbReference>
<name>A0A7H8QVB6_TALRU</name>